<protein>
    <submittedName>
        <fullName evidence="1">Uncharacterized protein</fullName>
    </submittedName>
</protein>
<evidence type="ECO:0000313" key="2">
    <source>
        <dbReference type="Proteomes" id="UP000232883"/>
    </source>
</evidence>
<reference evidence="1 2" key="1">
    <citation type="submission" date="2017-11" db="EMBL/GenBank/DDBJ databases">
        <title>Taxonomic description and genome sequences of Spirosoma HA7 sp. nov., isolated from pollen microhabitat of Corylus avellana.</title>
        <authorList>
            <person name="Ambika Manirajan B."/>
            <person name="Suarez C."/>
            <person name="Ratering S."/>
            <person name="Geissler-Plaum R."/>
            <person name="Cardinale M."/>
            <person name="Sylvia S."/>
        </authorList>
    </citation>
    <scope>NUCLEOTIDE SEQUENCE [LARGE SCALE GENOMIC DNA]</scope>
    <source>
        <strain evidence="1 2">HA7</strain>
    </source>
</reference>
<dbReference type="RefSeq" id="WP_100991897.1">
    <property type="nucleotide sequence ID" value="NZ_CP025096.1"/>
</dbReference>
<dbReference type="Proteomes" id="UP000232883">
    <property type="component" value="Chromosome"/>
</dbReference>
<sequence>MTYATETAFDFDFKYTPSEAPTRDYPGDGPEVEITAVRLNGVKIPVEALTAEQYEEMVQHVLENYY</sequence>
<proteinExistence type="predicted"/>
<gene>
    <name evidence="1" type="ORF">CWM47_27890</name>
</gene>
<dbReference type="KEGG" id="spir:CWM47_27890"/>
<dbReference type="EMBL" id="CP025096">
    <property type="protein sequence ID" value="AUD05337.1"/>
    <property type="molecule type" value="Genomic_DNA"/>
</dbReference>
<dbReference type="OrthoDB" id="964954at2"/>
<accession>A0A2K8Z618</accession>
<organism evidence="1 2">
    <name type="scientific">Spirosoma pollinicola</name>
    <dbReference type="NCBI Taxonomy" id="2057025"/>
    <lineage>
        <taxon>Bacteria</taxon>
        <taxon>Pseudomonadati</taxon>
        <taxon>Bacteroidota</taxon>
        <taxon>Cytophagia</taxon>
        <taxon>Cytophagales</taxon>
        <taxon>Cytophagaceae</taxon>
        <taxon>Spirosoma</taxon>
    </lineage>
</organism>
<keyword evidence="2" id="KW-1185">Reference proteome</keyword>
<dbReference type="AlphaFoldDB" id="A0A2K8Z618"/>
<name>A0A2K8Z618_9BACT</name>
<evidence type="ECO:0000313" key="1">
    <source>
        <dbReference type="EMBL" id="AUD05337.1"/>
    </source>
</evidence>